<reference evidence="2" key="1">
    <citation type="submission" date="2018-02" db="EMBL/GenBank/DDBJ databases">
        <authorList>
            <person name="Hausmann B."/>
        </authorList>
    </citation>
    <scope>NUCLEOTIDE SEQUENCE [LARGE SCALE GENOMIC DNA]</scope>
    <source>
        <strain evidence="2">Peat soil MAG SbA5</strain>
    </source>
</reference>
<evidence type="ECO:0000313" key="1">
    <source>
        <dbReference type="EMBL" id="SPE25239.1"/>
    </source>
</evidence>
<sequence>MINPQEFSILSGPDGYVLCGLNVGRRPSTSKAQPRRFGADNFREVKVHRRIFGKYAQISRLTAVEPVYKTVSASN</sequence>
<gene>
    <name evidence="1" type="ORF">SBA5_490021</name>
</gene>
<name>A0A2N9LPQ4_9BACT</name>
<evidence type="ECO:0000313" key="2">
    <source>
        <dbReference type="Proteomes" id="UP000239735"/>
    </source>
</evidence>
<dbReference type="AlphaFoldDB" id="A0A2N9LPQ4"/>
<proteinExistence type="predicted"/>
<organism evidence="1 2">
    <name type="scientific">Candidatus Sulfuritelmatomonas gaucii</name>
    <dbReference type="NCBI Taxonomy" id="2043161"/>
    <lineage>
        <taxon>Bacteria</taxon>
        <taxon>Pseudomonadati</taxon>
        <taxon>Acidobacteriota</taxon>
        <taxon>Terriglobia</taxon>
        <taxon>Terriglobales</taxon>
        <taxon>Acidobacteriaceae</taxon>
        <taxon>Candidatus Sulfuritelmatomonas</taxon>
    </lineage>
</organism>
<accession>A0A2N9LPQ4</accession>
<protein>
    <submittedName>
        <fullName evidence="1">Uncharacterized protein</fullName>
    </submittedName>
</protein>
<dbReference type="EMBL" id="OKRB01000107">
    <property type="protein sequence ID" value="SPE25239.1"/>
    <property type="molecule type" value="Genomic_DNA"/>
</dbReference>
<dbReference type="Proteomes" id="UP000239735">
    <property type="component" value="Unassembled WGS sequence"/>
</dbReference>